<organism evidence="2 3">
    <name type="scientific">Fistulifera solaris</name>
    <name type="common">Oleaginous diatom</name>
    <dbReference type="NCBI Taxonomy" id="1519565"/>
    <lineage>
        <taxon>Eukaryota</taxon>
        <taxon>Sar</taxon>
        <taxon>Stramenopiles</taxon>
        <taxon>Ochrophyta</taxon>
        <taxon>Bacillariophyta</taxon>
        <taxon>Bacillariophyceae</taxon>
        <taxon>Bacillariophycidae</taxon>
        <taxon>Naviculales</taxon>
        <taxon>Naviculaceae</taxon>
        <taxon>Fistulifera</taxon>
    </lineage>
</organism>
<accession>A0A1Z5KKL2</accession>
<dbReference type="Pfam" id="PF20710">
    <property type="entry name" value="DUF6824"/>
    <property type="match status" value="1"/>
</dbReference>
<feature type="domain" description="DUF6824" evidence="1">
    <location>
        <begin position="124"/>
        <end position="213"/>
    </location>
</feature>
<sequence length="236" mass="27190">MLSFQENQIAIFQLLLSDMSKTTTLTLQEEVEKAHIMSYEYDEEPIPLNRSDLSLSLEPQSSWTESPACGSHLFESRHHQRGESVTFGAFDDNYRGVMRVDELFPSCRKSLATESTCCGPNDHDIVCSRGKVFYKLPGNIRFREAIRSFMPEYMKATSKMDKSLIIDNILDIAVTVDTIGRPSRFLKYHSRTNSWSIMGHDQVRDKVGHALREAVYDMERERKLKAAKKARKLTQW</sequence>
<evidence type="ECO:0000313" key="3">
    <source>
        <dbReference type="Proteomes" id="UP000198406"/>
    </source>
</evidence>
<keyword evidence="3" id="KW-1185">Reference proteome</keyword>
<reference evidence="2 3" key="1">
    <citation type="journal article" date="2015" name="Plant Cell">
        <title>Oil accumulation by the oleaginous diatom Fistulifera solaris as revealed by the genome and transcriptome.</title>
        <authorList>
            <person name="Tanaka T."/>
            <person name="Maeda Y."/>
            <person name="Veluchamy A."/>
            <person name="Tanaka M."/>
            <person name="Abida H."/>
            <person name="Marechal E."/>
            <person name="Bowler C."/>
            <person name="Muto M."/>
            <person name="Sunaga Y."/>
            <person name="Tanaka M."/>
            <person name="Yoshino T."/>
            <person name="Taniguchi T."/>
            <person name="Fukuda Y."/>
            <person name="Nemoto M."/>
            <person name="Matsumoto M."/>
            <person name="Wong P.S."/>
            <person name="Aburatani S."/>
            <person name="Fujibuchi W."/>
        </authorList>
    </citation>
    <scope>NUCLEOTIDE SEQUENCE [LARGE SCALE GENOMIC DNA]</scope>
    <source>
        <strain evidence="2 3">JPCC DA0580</strain>
    </source>
</reference>
<dbReference type="Proteomes" id="UP000198406">
    <property type="component" value="Unassembled WGS sequence"/>
</dbReference>
<comment type="caution">
    <text evidence="2">The sequence shown here is derived from an EMBL/GenBank/DDBJ whole genome shotgun (WGS) entry which is preliminary data.</text>
</comment>
<dbReference type="AlphaFoldDB" id="A0A1Z5KKL2"/>
<proteinExistence type="predicted"/>
<protein>
    <recommendedName>
        <fullName evidence="1">DUF6824 domain-containing protein</fullName>
    </recommendedName>
</protein>
<dbReference type="InterPro" id="IPR049227">
    <property type="entry name" value="DUF6824"/>
</dbReference>
<dbReference type="InParanoid" id="A0A1Z5KKL2"/>
<dbReference type="EMBL" id="BDSP01000248">
    <property type="protein sequence ID" value="GAX26612.1"/>
    <property type="molecule type" value="Genomic_DNA"/>
</dbReference>
<dbReference type="OrthoDB" id="45046at2759"/>
<evidence type="ECO:0000313" key="2">
    <source>
        <dbReference type="EMBL" id="GAX26612.1"/>
    </source>
</evidence>
<gene>
    <name evidence="2" type="ORF">FisN_21Lh083</name>
</gene>
<name>A0A1Z5KKL2_FISSO</name>
<evidence type="ECO:0000259" key="1">
    <source>
        <dbReference type="Pfam" id="PF20710"/>
    </source>
</evidence>